<keyword evidence="4" id="KW-0067">ATP-binding</keyword>
<dbReference type="AlphaFoldDB" id="A0A0Q3KVK0"/>
<evidence type="ECO:0000256" key="5">
    <source>
        <dbReference type="SAM" id="MobiDB-lite"/>
    </source>
</evidence>
<evidence type="ECO:0000313" key="9">
    <source>
        <dbReference type="EnsemblPlants" id="KQJ84197"/>
    </source>
</evidence>
<dbReference type="FunCoup" id="A0A0Q3KVK0">
    <property type="interactions" value="1"/>
</dbReference>
<dbReference type="EnsemblPlants" id="KQJ84197">
    <property type="protein sequence ID" value="KQJ84197"/>
    <property type="gene ID" value="BRADI_5g19301v3"/>
</dbReference>
<dbReference type="GO" id="GO:0003723">
    <property type="term" value="F:RNA binding"/>
    <property type="evidence" value="ECO:0000318"/>
    <property type="project" value="GO_Central"/>
</dbReference>
<dbReference type="CDD" id="cd18808">
    <property type="entry name" value="SF1_C_Upf1"/>
    <property type="match status" value="1"/>
</dbReference>
<gene>
    <name evidence="8" type="ORF">BRADI_5g19301v3</name>
</gene>
<dbReference type="InterPro" id="IPR045055">
    <property type="entry name" value="DNA2/NAM7-like"/>
</dbReference>
<dbReference type="STRING" id="15368.A0A0Q3KVK0"/>
<reference evidence="8 9" key="1">
    <citation type="journal article" date="2010" name="Nature">
        <title>Genome sequencing and analysis of the model grass Brachypodium distachyon.</title>
        <authorList>
            <consortium name="International Brachypodium Initiative"/>
        </authorList>
    </citation>
    <scope>NUCLEOTIDE SEQUENCE [LARGE SCALE GENOMIC DNA]</scope>
    <source>
        <strain evidence="8 9">Bd21</strain>
    </source>
</reference>
<organism evidence="8">
    <name type="scientific">Brachypodium distachyon</name>
    <name type="common">Purple false brome</name>
    <name type="synonym">Trachynia distachya</name>
    <dbReference type="NCBI Taxonomy" id="15368"/>
    <lineage>
        <taxon>Eukaryota</taxon>
        <taxon>Viridiplantae</taxon>
        <taxon>Streptophyta</taxon>
        <taxon>Embryophyta</taxon>
        <taxon>Tracheophyta</taxon>
        <taxon>Spermatophyta</taxon>
        <taxon>Magnoliopsida</taxon>
        <taxon>Liliopsida</taxon>
        <taxon>Poales</taxon>
        <taxon>Poaceae</taxon>
        <taxon>BOP clade</taxon>
        <taxon>Pooideae</taxon>
        <taxon>Stipodae</taxon>
        <taxon>Brachypodieae</taxon>
        <taxon>Brachypodium</taxon>
    </lineage>
</organism>
<keyword evidence="1" id="KW-0547">Nucleotide-binding</keyword>
<dbReference type="GO" id="GO:0005524">
    <property type="term" value="F:ATP binding"/>
    <property type="evidence" value="ECO:0007669"/>
    <property type="project" value="UniProtKB-KW"/>
</dbReference>
<evidence type="ECO:0000256" key="2">
    <source>
        <dbReference type="ARBA" id="ARBA00022801"/>
    </source>
</evidence>
<dbReference type="ExpressionAtlas" id="A0A0Q3KVK0">
    <property type="expression patterns" value="baseline"/>
</dbReference>
<protein>
    <submittedName>
        <fullName evidence="8 9">Uncharacterized protein</fullName>
    </submittedName>
</protein>
<dbReference type="Pfam" id="PF13087">
    <property type="entry name" value="AAA_12"/>
    <property type="match status" value="1"/>
</dbReference>
<reference evidence="8" key="2">
    <citation type="submission" date="2017-06" db="EMBL/GenBank/DDBJ databases">
        <title>WGS assembly of Brachypodium distachyon.</title>
        <authorList>
            <consortium name="The International Brachypodium Initiative"/>
            <person name="Lucas S."/>
            <person name="Harmon-Smith M."/>
            <person name="Lail K."/>
            <person name="Tice H."/>
            <person name="Grimwood J."/>
            <person name="Bruce D."/>
            <person name="Barry K."/>
            <person name="Shu S."/>
            <person name="Lindquist E."/>
            <person name="Wang M."/>
            <person name="Pitluck S."/>
            <person name="Vogel J.P."/>
            <person name="Garvin D.F."/>
            <person name="Mockler T.C."/>
            <person name="Schmutz J."/>
            <person name="Rokhsar D."/>
            <person name="Bevan M.W."/>
        </authorList>
    </citation>
    <scope>NUCLEOTIDE SEQUENCE</scope>
    <source>
        <strain evidence="8">Bd21</strain>
    </source>
</reference>
<evidence type="ECO:0000259" key="6">
    <source>
        <dbReference type="Pfam" id="PF13086"/>
    </source>
</evidence>
<evidence type="ECO:0000313" key="10">
    <source>
        <dbReference type="Proteomes" id="UP000008810"/>
    </source>
</evidence>
<dbReference type="PANTHER" id="PTHR10887">
    <property type="entry name" value="DNA2/NAM7 HELICASE FAMILY"/>
    <property type="match status" value="1"/>
</dbReference>
<dbReference type="GO" id="GO:0005694">
    <property type="term" value="C:chromosome"/>
    <property type="evidence" value="ECO:0007669"/>
    <property type="project" value="UniProtKB-ARBA"/>
</dbReference>
<proteinExistence type="predicted"/>
<evidence type="ECO:0000313" key="8">
    <source>
        <dbReference type="EMBL" id="KQJ84197.1"/>
    </source>
</evidence>
<keyword evidence="10" id="KW-1185">Reference proteome</keyword>
<sequence length="869" mass="98610">MTRRKRGPRSGRKVGAIEEWPNLVDVVMSWSLEDVMNEGLFKHESYLDSYTSPLLEELRSEMSSSLETISTMPFVKIGWIDQKQNSASYEFALEVDSKNTKSSNRPERYDPGDIIILFDVMPENTSDITRDGRPYRIAFITDGGDEDDDLPPTKKMSPPFAAYLLNIISYIRIWRCLDYTTVRRNQNLIQEVVHYPRVANFHAKGITSIDTMEIWSKLSTMDRNNSQNDAILNCISAMISSSSSNLSLIWGPPGTGKTKTISVLLWLLRKMKHGILTCAPTNLAVKQVASRFLRLTKENCLDTRCLGDVLLFGNKHRMCVEGDLKEIYVHARVRSFLHCLSSLSDFLDNGYSQYLQYSEDQKEVDKLSFLYYTRERFSAIYPDLRSCFKELLFHVPKSSILEVNYTNIISLLELLEDFNTFRRKTTGAEIKEIFMYKDVPRKSNKPIFSKTVITLGKTRIKCLELLKMLLSSLKLPITSSKHAIREFCMSSASVIFCTVSSSSKVTSNNKLELLVVDEAAQLKECETLIPLRLPALRHAILIGDECQLPATVLSKASFWVCEDALFGRSLFERLISLGHEKHLLNVQYRMHPSISIFPNTRFYDGILLDAHNVMQKEHQKKYLPGSMFGPYSFINIEDGWEDFDELGHSRKNMIEVTVVQEILRNLQRACSKAAKKITVGVISPYTAQVVAIQEKMRRMKFEPLAVKINSVDGFQGGEEDIIILSTVRSNSAGLVGFLSNRQRTNVSLTRARHCLWILGNASTLSSSGSIWADLVRNAKDQQCFFNANKDGAISRVITKHVCELTKVEDKRDRPLKVTKNRVQAPSRKDLKGHHSSMKCLSSDVGAQSRDTISGSELHCPKDIAEDITK</sequence>
<evidence type="ECO:0000259" key="7">
    <source>
        <dbReference type="Pfam" id="PF13087"/>
    </source>
</evidence>
<dbReference type="Proteomes" id="UP000008810">
    <property type="component" value="Chromosome 5"/>
</dbReference>
<dbReference type="InterPro" id="IPR047187">
    <property type="entry name" value="SF1_C_Upf1"/>
</dbReference>
<dbReference type="SUPFAM" id="SSF52540">
    <property type="entry name" value="P-loop containing nucleoside triphosphate hydrolases"/>
    <property type="match status" value="1"/>
</dbReference>
<dbReference type="EMBL" id="CM000884">
    <property type="protein sequence ID" value="KQJ84197.1"/>
    <property type="molecule type" value="Genomic_DNA"/>
</dbReference>
<evidence type="ECO:0000256" key="3">
    <source>
        <dbReference type="ARBA" id="ARBA00022806"/>
    </source>
</evidence>
<evidence type="ECO:0000256" key="1">
    <source>
        <dbReference type="ARBA" id="ARBA00022741"/>
    </source>
</evidence>
<dbReference type="GO" id="GO:0016787">
    <property type="term" value="F:hydrolase activity"/>
    <property type="evidence" value="ECO:0007669"/>
    <property type="project" value="UniProtKB-KW"/>
</dbReference>
<dbReference type="Gramene" id="KQJ84197">
    <property type="protein sequence ID" value="KQJ84197"/>
    <property type="gene ID" value="BRADI_5g19301v3"/>
</dbReference>
<dbReference type="OrthoDB" id="6513042at2759"/>
<name>A0A0Q3KVK0_BRADI</name>
<feature type="region of interest" description="Disordered" evidence="5">
    <location>
        <begin position="816"/>
        <end position="856"/>
    </location>
</feature>
<dbReference type="Gene3D" id="3.40.50.300">
    <property type="entry name" value="P-loop containing nucleotide triphosphate hydrolases"/>
    <property type="match status" value="2"/>
</dbReference>
<feature type="domain" description="DNA2/NAM7 helicase helicase" evidence="6">
    <location>
        <begin position="224"/>
        <end position="555"/>
    </location>
</feature>
<feature type="domain" description="DNA2/NAM7 helicase-like C-terminal" evidence="7">
    <location>
        <begin position="567"/>
        <end position="761"/>
    </location>
</feature>
<keyword evidence="2" id="KW-0378">Hydrolase</keyword>
<reference evidence="9" key="3">
    <citation type="submission" date="2018-08" db="UniProtKB">
        <authorList>
            <consortium name="EnsemblPlants"/>
        </authorList>
    </citation>
    <scope>IDENTIFICATION</scope>
    <source>
        <strain evidence="9">cv. Bd21</strain>
    </source>
</reference>
<dbReference type="FunFam" id="3.40.50.300:FF:000326">
    <property type="entry name" value="P-loop containing nucleoside triphosphate hydrolase"/>
    <property type="match status" value="1"/>
</dbReference>
<dbReference type="InterPro" id="IPR041677">
    <property type="entry name" value="DNA2/NAM7_AAA_11"/>
</dbReference>
<dbReference type="PANTHER" id="PTHR10887:SF515">
    <property type="entry name" value="P-LOOP CONTAINING NUCLEOSIDE TRIPHOSPHATE HYDROLASES SUPERFAMILY PROTEIN"/>
    <property type="match status" value="1"/>
</dbReference>
<dbReference type="Pfam" id="PF13086">
    <property type="entry name" value="AAA_11"/>
    <property type="match status" value="1"/>
</dbReference>
<dbReference type="GO" id="GO:0004386">
    <property type="term" value="F:helicase activity"/>
    <property type="evidence" value="ECO:0007669"/>
    <property type="project" value="UniProtKB-KW"/>
</dbReference>
<accession>A0A0Q3KVK0</accession>
<feature type="compositionally biased region" description="Polar residues" evidence="5">
    <location>
        <begin position="844"/>
        <end position="854"/>
    </location>
</feature>
<dbReference type="InParanoid" id="A0A0Q3KVK0"/>
<evidence type="ECO:0000256" key="4">
    <source>
        <dbReference type="ARBA" id="ARBA00022840"/>
    </source>
</evidence>
<dbReference type="InterPro" id="IPR027417">
    <property type="entry name" value="P-loop_NTPase"/>
</dbReference>
<keyword evidence="3" id="KW-0347">Helicase</keyword>
<dbReference type="InterPro" id="IPR041679">
    <property type="entry name" value="DNA2/NAM7-like_C"/>
</dbReference>